<keyword evidence="3 5" id="KW-1133">Transmembrane helix</keyword>
<dbReference type="Gene3D" id="1.20.1250.20">
    <property type="entry name" value="MFS general substrate transporter like domains"/>
    <property type="match status" value="1"/>
</dbReference>
<dbReference type="EMBL" id="CP108264">
    <property type="protein sequence ID" value="WTU74706.1"/>
    <property type="molecule type" value="Genomic_DNA"/>
</dbReference>
<dbReference type="SUPFAM" id="SSF103473">
    <property type="entry name" value="MFS general substrate transporter"/>
    <property type="match status" value="1"/>
</dbReference>
<evidence type="ECO:0000256" key="4">
    <source>
        <dbReference type="ARBA" id="ARBA00023136"/>
    </source>
</evidence>
<evidence type="ECO:0000259" key="6">
    <source>
        <dbReference type="PROSITE" id="PS50850"/>
    </source>
</evidence>
<accession>A0AAU2JS06</accession>
<protein>
    <submittedName>
        <fullName evidence="7">MFS transporter</fullName>
    </submittedName>
</protein>
<dbReference type="GO" id="GO:0022857">
    <property type="term" value="F:transmembrane transporter activity"/>
    <property type="evidence" value="ECO:0007669"/>
    <property type="project" value="InterPro"/>
</dbReference>
<feature type="transmembrane region" description="Helical" evidence="5">
    <location>
        <begin position="275"/>
        <end position="294"/>
    </location>
</feature>
<dbReference type="InterPro" id="IPR036259">
    <property type="entry name" value="MFS_trans_sf"/>
</dbReference>
<feature type="transmembrane region" description="Helical" evidence="5">
    <location>
        <begin position="168"/>
        <end position="188"/>
    </location>
</feature>
<keyword evidence="2 5" id="KW-0812">Transmembrane</keyword>
<dbReference type="AlphaFoldDB" id="A0AAU2JS06"/>
<dbReference type="InterPro" id="IPR020846">
    <property type="entry name" value="MFS_dom"/>
</dbReference>
<feature type="domain" description="Major facilitator superfamily (MFS) profile" evidence="6">
    <location>
        <begin position="11"/>
        <end position="390"/>
    </location>
</feature>
<evidence type="ECO:0000256" key="5">
    <source>
        <dbReference type="SAM" id="Phobius"/>
    </source>
</evidence>
<gene>
    <name evidence="7" type="ORF">OG327_16070</name>
</gene>
<feature type="transmembrane region" description="Helical" evidence="5">
    <location>
        <begin position="246"/>
        <end position="263"/>
    </location>
</feature>
<dbReference type="InterPro" id="IPR011701">
    <property type="entry name" value="MFS"/>
</dbReference>
<feature type="transmembrane region" description="Helical" evidence="5">
    <location>
        <begin position="331"/>
        <end position="354"/>
    </location>
</feature>
<feature type="transmembrane region" description="Helical" evidence="5">
    <location>
        <begin position="12"/>
        <end position="37"/>
    </location>
</feature>
<dbReference type="PANTHER" id="PTHR23542:SF1">
    <property type="entry name" value="MAJOR FACILITATOR SUPERFAMILY (MFS) PROFILE DOMAIN-CONTAINING PROTEIN"/>
    <property type="match status" value="1"/>
</dbReference>
<reference evidence="7" key="1">
    <citation type="submission" date="2022-10" db="EMBL/GenBank/DDBJ databases">
        <title>The complete genomes of actinobacterial strains from the NBC collection.</title>
        <authorList>
            <person name="Joergensen T.S."/>
            <person name="Alvarez Arevalo M."/>
            <person name="Sterndorff E.B."/>
            <person name="Faurdal D."/>
            <person name="Vuksanovic O."/>
            <person name="Mourched A.-S."/>
            <person name="Charusanti P."/>
            <person name="Shaw S."/>
            <person name="Blin K."/>
            <person name="Weber T."/>
        </authorList>
    </citation>
    <scope>NUCLEOTIDE SEQUENCE</scope>
    <source>
        <strain evidence="7">NBC_00049</strain>
    </source>
</reference>
<name>A0AAU2JS06_9ACTN</name>
<dbReference type="PROSITE" id="PS50850">
    <property type="entry name" value="MFS"/>
    <property type="match status" value="1"/>
</dbReference>
<proteinExistence type="predicted"/>
<evidence type="ECO:0000313" key="7">
    <source>
        <dbReference type="EMBL" id="WTU74706.1"/>
    </source>
</evidence>
<evidence type="ECO:0000256" key="1">
    <source>
        <dbReference type="ARBA" id="ARBA00004651"/>
    </source>
</evidence>
<organism evidence="7">
    <name type="scientific">Streptomyces sp. NBC_00049</name>
    <dbReference type="NCBI Taxonomy" id="2903617"/>
    <lineage>
        <taxon>Bacteria</taxon>
        <taxon>Bacillati</taxon>
        <taxon>Actinomycetota</taxon>
        <taxon>Actinomycetes</taxon>
        <taxon>Kitasatosporales</taxon>
        <taxon>Streptomycetaceae</taxon>
        <taxon>Streptomyces</taxon>
    </lineage>
</organism>
<evidence type="ECO:0000256" key="3">
    <source>
        <dbReference type="ARBA" id="ARBA00022989"/>
    </source>
</evidence>
<feature type="transmembrane region" description="Helical" evidence="5">
    <location>
        <begin position="43"/>
        <end position="64"/>
    </location>
</feature>
<feature type="transmembrane region" description="Helical" evidence="5">
    <location>
        <begin position="300"/>
        <end position="319"/>
    </location>
</feature>
<dbReference type="Pfam" id="PF07690">
    <property type="entry name" value="MFS_1"/>
    <property type="match status" value="1"/>
</dbReference>
<comment type="subcellular location">
    <subcellularLocation>
        <location evidence="1">Cell membrane</location>
        <topology evidence="1">Multi-pass membrane protein</topology>
    </subcellularLocation>
</comment>
<feature type="transmembrane region" description="Helical" evidence="5">
    <location>
        <begin position="76"/>
        <end position="95"/>
    </location>
</feature>
<keyword evidence="4 5" id="KW-0472">Membrane</keyword>
<dbReference type="GO" id="GO:0005886">
    <property type="term" value="C:plasma membrane"/>
    <property type="evidence" value="ECO:0007669"/>
    <property type="project" value="UniProtKB-SubCell"/>
</dbReference>
<sequence length="400" mass="41075">MPYLHLLRLPSVFRLLTGSWVGRLPSAMAALAIPLALRDAGASYGFVGVTAGTFAISAAVGAPLVGRWVDRRGQTLILLVTAFVAAAGFIAIAAAPDQRALVVVGAALAGAATPPLEPCLRALWPDLVPQRDLESAYALDSSAQEMVFVAGPLVVAGTVAVVSPTAVLWAQALLGVAGVLVVATAGPSRRWRAEAKSTDWLGPLRRRGLVVLLACLAGVGFAIGTLNILVVHYAEQRGFPGGAPGLLALHAGGSLVGVLVYGARKWTAPLPRRALVLALCLLTGYTLLILLPPAPLMGPLMVLTGLFLAPLLATTFMLVGELAPQGTVTEAFAWLITLFATGTSLGSAITGGVLQRYDEHWGAACGALGVSLTVALLFAGRRGLIVDKEPASEALAADAA</sequence>
<dbReference type="PANTHER" id="PTHR23542">
    <property type="match status" value="1"/>
</dbReference>
<evidence type="ECO:0000256" key="2">
    <source>
        <dbReference type="ARBA" id="ARBA00022692"/>
    </source>
</evidence>
<feature type="transmembrane region" description="Helical" evidence="5">
    <location>
        <begin position="360"/>
        <end position="379"/>
    </location>
</feature>
<feature type="transmembrane region" description="Helical" evidence="5">
    <location>
        <begin position="209"/>
        <end position="234"/>
    </location>
</feature>